<dbReference type="KEGG" id="abaw:D5400_06140"/>
<evidence type="ECO:0000313" key="1">
    <source>
        <dbReference type="EMBL" id="AZN70909.1"/>
    </source>
</evidence>
<protein>
    <submittedName>
        <fullName evidence="1">Uncharacterized protein</fullName>
    </submittedName>
</protein>
<accession>A0A3Q8XPT2</accession>
<dbReference type="Proteomes" id="UP000268192">
    <property type="component" value="Chromosome"/>
</dbReference>
<reference evidence="1 2" key="1">
    <citation type="submission" date="2018-09" db="EMBL/GenBank/DDBJ databases">
        <title>Marinorhizobium profundi gen. nov., sp. nov., isolated from a deep-sea sediment sample from the New Britain Trench and proposal of Marinorhizobiaceae fam. nov. in the order Rhizobiales of the class Alphaproteobacteria.</title>
        <authorList>
            <person name="Cao J."/>
        </authorList>
    </citation>
    <scope>NUCLEOTIDE SEQUENCE [LARGE SCALE GENOMIC DNA]</scope>
    <source>
        <strain evidence="1 2">WS11</strain>
    </source>
</reference>
<evidence type="ECO:0000313" key="2">
    <source>
        <dbReference type="Proteomes" id="UP000268192"/>
    </source>
</evidence>
<proteinExistence type="predicted"/>
<gene>
    <name evidence="1" type="ORF">D5400_06140</name>
</gene>
<organism evidence="1 2">
    <name type="scientific">Georhizobium profundi</name>
    <dbReference type="NCBI Taxonomy" id="2341112"/>
    <lineage>
        <taxon>Bacteria</taxon>
        <taxon>Pseudomonadati</taxon>
        <taxon>Pseudomonadota</taxon>
        <taxon>Alphaproteobacteria</taxon>
        <taxon>Hyphomicrobiales</taxon>
        <taxon>Rhizobiaceae</taxon>
        <taxon>Georhizobium</taxon>
    </lineage>
</organism>
<name>A0A3Q8XPT2_9HYPH</name>
<dbReference type="AlphaFoldDB" id="A0A3Q8XPT2"/>
<dbReference type="EMBL" id="CP032509">
    <property type="protein sequence ID" value="AZN70909.1"/>
    <property type="molecule type" value="Genomic_DNA"/>
</dbReference>
<keyword evidence="2" id="KW-1185">Reference proteome</keyword>
<sequence>MMRSFGLEPSHEASLGDEADIGDVIVHCNIFLRRSISVNLLPRKQGTGRGFGWTHGRAGIIKKALMKPMINKALPANSASG</sequence>